<evidence type="ECO:0000256" key="1">
    <source>
        <dbReference type="SAM" id="Phobius"/>
    </source>
</evidence>
<dbReference type="InterPro" id="IPR011701">
    <property type="entry name" value="MFS"/>
</dbReference>
<feature type="transmembrane region" description="Helical" evidence="1">
    <location>
        <begin position="257"/>
        <end position="277"/>
    </location>
</feature>
<dbReference type="AlphaFoldDB" id="A0A9Q0YN44"/>
<feature type="transmembrane region" description="Helical" evidence="1">
    <location>
        <begin position="289"/>
        <end position="314"/>
    </location>
</feature>
<dbReference type="Gene3D" id="1.20.1250.20">
    <property type="entry name" value="MFS general substrate transporter like domains"/>
    <property type="match status" value="2"/>
</dbReference>
<name>A0A9Q0YN44_HOLLE</name>
<dbReference type="PANTHER" id="PTHR11360:SF303">
    <property type="entry name" value="MAJOR FACILITATOR SUPERFAMILY (MFS) PROFILE DOMAIN-CONTAINING PROTEIN"/>
    <property type="match status" value="1"/>
</dbReference>
<feature type="transmembrane region" description="Helical" evidence="1">
    <location>
        <begin position="95"/>
        <end position="119"/>
    </location>
</feature>
<dbReference type="Proteomes" id="UP001152320">
    <property type="component" value="Chromosome 18"/>
</dbReference>
<reference evidence="2" key="1">
    <citation type="submission" date="2021-10" db="EMBL/GenBank/DDBJ databases">
        <title>Tropical sea cucumber genome reveals ecological adaptation and Cuvierian tubules defense mechanism.</title>
        <authorList>
            <person name="Chen T."/>
        </authorList>
    </citation>
    <scope>NUCLEOTIDE SEQUENCE</scope>
    <source>
        <strain evidence="2">Nanhai2018</strain>
        <tissue evidence="2">Muscle</tissue>
    </source>
</reference>
<organism evidence="2 3">
    <name type="scientific">Holothuria leucospilota</name>
    <name type="common">Black long sea cucumber</name>
    <name type="synonym">Mertensiothuria leucospilota</name>
    <dbReference type="NCBI Taxonomy" id="206669"/>
    <lineage>
        <taxon>Eukaryota</taxon>
        <taxon>Metazoa</taxon>
        <taxon>Echinodermata</taxon>
        <taxon>Eleutherozoa</taxon>
        <taxon>Echinozoa</taxon>
        <taxon>Holothuroidea</taxon>
        <taxon>Aspidochirotacea</taxon>
        <taxon>Aspidochirotida</taxon>
        <taxon>Holothuriidae</taxon>
        <taxon>Holothuria</taxon>
    </lineage>
</organism>
<dbReference type="OrthoDB" id="5667at2759"/>
<keyword evidence="3" id="KW-1185">Reference proteome</keyword>
<feature type="transmembrane region" description="Helical" evidence="1">
    <location>
        <begin position="167"/>
        <end position="189"/>
    </location>
</feature>
<keyword evidence="1" id="KW-0472">Membrane</keyword>
<evidence type="ECO:0000313" key="2">
    <source>
        <dbReference type="EMBL" id="KAJ8024476.1"/>
    </source>
</evidence>
<evidence type="ECO:0000313" key="3">
    <source>
        <dbReference type="Proteomes" id="UP001152320"/>
    </source>
</evidence>
<comment type="caution">
    <text evidence="2">The sequence shown here is derived from an EMBL/GenBank/DDBJ whole genome shotgun (WGS) entry which is preliminary data.</text>
</comment>
<dbReference type="InterPro" id="IPR050327">
    <property type="entry name" value="Proton-linked_MCT"/>
</dbReference>
<protein>
    <submittedName>
        <fullName evidence="2">Monocarboxylate transporter 2</fullName>
    </submittedName>
</protein>
<sequence>MLLKCRSRRFWAVVGGFLVGLGYIGLSFVIRQTVWLMLLMTSLSGFGLSFLHLITVISLKDTFQDSYPTAYATSSLGTNVGVSLFPLLLEYLNSYYGIQGGVFVFGAFLWNMIVVGLLIKTTMHREDSTYEEIGEDTGNRLSSLQDSQSHRICNSLPLQIFSLHPNFIFLFISSVLVEVNFVAWATYLVPYGQFLGYPSYTAVFLSTIGGVSGLFGKAFVAIIAYHDCLHPINIIVIPSLLIALSYTATFLLTNFTILAVAASVSGFCIGLQGSGRFSMMGNVVCAKHFNLAVAWSYSGYTLSALVGGIVTGYVRDVTGSFQYAFSFLVVICLLETIVGIVWCCLSSIRWGNNEE</sequence>
<keyword evidence="1" id="KW-0812">Transmembrane</keyword>
<feature type="transmembrane region" description="Helical" evidence="1">
    <location>
        <begin position="232"/>
        <end position="251"/>
    </location>
</feature>
<dbReference type="Pfam" id="PF07690">
    <property type="entry name" value="MFS_1"/>
    <property type="match status" value="1"/>
</dbReference>
<feature type="transmembrane region" description="Helical" evidence="1">
    <location>
        <begin position="12"/>
        <end position="30"/>
    </location>
</feature>
<proteinExistence type="predicted"/>
<dbReference type="InterPro" id="IPR036259">
    <property type="entry name" value="MFS_trans_sf"/>
</dbReference>
<dbReference type="PANTHER" id="PTHR11360">
    <property type="entry name" value="MONOCARBOXYLATE TRANSPORTER"/>
    <property type="match status" value="1"/>
</dbReference>
<feature type="transmembrane region" description="Helical" evidence="1">
    <location>
        <begin position="320"/>
        <end position="345"/>
    </location>
</feature>
<dbReference type="SUPFAM" id="SSF103473">
    <property type="entry name" value="MFS general substrate transporter"/>
    <property type="match status" value="1"/>
</dbReference>
<feature type="transmembrane region" description="Helical" evidence="1">
    <location>
        <begin position="36"/>
        <end position="57"/>
    </location>
</feature>
<feature type="transmembrane region" description="Helical" evidence="1">
    <location>
        <begin position="201"/>
        <end position="225"/>
    </location>
</feature>
<gene>
    <name evidence="2" type="ORF">HOLleu_34392</name>
</gene>
<dbReference type="GO" id="GO:0008028">
    <property type="term" value="F:monocarboxylic acid transmembrane transporter activity"/>
    <property type="evidence" value="ECO:0007669"/>
    <property type="project" value="TreeGrafter"/>
</dbReference>
<accession>A0A9Q0YN44</accession>
<dbReference type="EMBL" id="JAIZAY010000018">
    <property type="protein sequence ID" value="KAJ8024476.1"/>
    <property type="molecule type" value="Genomic_DNA"/>
</dbReference>
<keyword evidence="1" id="KW-1133">Transmembrane helix</keyword>